<accession>B3PVD2</accession>
<feature type="compositionally biased region" description="Basic and acidic residues" evidence="1">
    <location>
        <begin position="59"/>
        <end position="74"/>
    </location>
</feature>
<evidence type="ECO:0000313" key="2">
    <source>
        <dbReference type="EMBL" id="ACE90573.1"/>
    </source>
</evidence>
<dbReference type="HOGENOM" id="CLU_2685229_0_0_5"/>
<evidence type="ECO:0000256" key="1">
    <source>
        <dbReference type="SAM" id="MobiDB-lite"/>
    </source>
</evidence>
<dbReference type="Proteomes" id="UP000008817">
    <property type="component" value="Chromosome"/>
</dbReference>
<dbReference type="KEGG" id="rec:RHECIAT_CH0001595"/>
<dbReference type="EMBL" id="CP001074">
    <property type="protein sequence ID" value="ACE90573.1"/>
    <property type="molecule type" value="Genomic_DNA"/>
</dbReference>
<evidence type="ECO:0000313" key="3">
    <source>
        <dbReference type="Proteomes" id="UP000008817"/>
    </source>
</evidence>
<proteinExistence type="predicted"/>
<dbReference type="AlphaFoldDB" id="B3PVD2"/>
<gene>
    <name evidence="2" type="ordered locus">RHECIAT_CH0001595</name>
</gene>
<reference evidence="2 3" key="1">
    <citation type="submission" date="2008-04" db="EMBL/GenBank/DDBJ databases">
        <title>Genome diversity and DNA divergence of Rhizobium etli.</title>
        <authorList>
            <person name="Gonzalez V."/>
            <person name="Acosta J.L."/>
            <person name="Santamaria R.I."/>
            <person name="Bustos P."/>
            <person name="Hernandez-Gonzalez I.L."/>
            <person name="Fernandez J.L."/>
            <person name="Diaz R."/>
            <person name="Flores M."/>
            <person name="Mora J."/>
            <person name="Palacios R."/>
            <person name="Davila G."/>
        </authorList>
    </citation>
    <scope>NUCLEOTIDE SEQUENCE [LARGE SCALE GENOMIC DNA]</scope>
    <source>
        <strain evidence="2 3">CIAT 652</strain>
    </source>
</reference>
<sequence length="74" mass="8512">MPSNCRFPGVRRRWIERLARLCSYPFADISSLALRHQAKVLAILMKACFDRGLPSGKRPQTEGEPCRERPLPIF</sequence>
<protein>
    <submittedName>
        <fullName evidence="2">Uncharacterized protein</fullName>
    </submittedName>
</protein>
<organism evidence="2 3">
    <name type="scientific">Rhizobium etli (strain CIAT 652)</name>
    <dbReference type="NCBI Taxonomy" id="491916"/>
    <lineage>
        <taxon>Bacteria</taxon>
        <taxon>Pseudomonadati</taxon>
        <taxon>Pseudomonadota</taxon>
        <taxon>Alphaproteobacteria</taxon>
        <taxon>Hyphomicrobiales</taxon>
        <taxon>Rhizobiaceae</taxon>
        <taxon>Rhizobium/Agrobacterium group</taxon>
        <taxon>Rhizobium</taxon>
    </lineage>
</organism>
<name>B3PVD2_RHIE6</name>
<feature type="region of interest" description="Disordered" evidence="1">
    <location>
        <begin position="53"/>
        <end position="74"/>
    </location>
</feature>